<reference evidence="1 2" key="1">
    <citation type="submission" date="2017-11" db="EMBL/GenBank/DDBJ databases">
        <title>Genomic Encyclopedia of Archaeal and Bacterial Type Strains, Phase II (KMG-II): From Individual Species to Whole Genera.</title>
        <authorList>
            <person name="Goeker M."/>
        </authorList>
    </citation>
    <scope>NUCLEOTIDE SEQUENCE [LARGE SCALE GENOMIC DNA]</scope>
    <source>
        <strain evidence="1 2">DSM 27763</strain>
    </source>
</reference>
<keyword evidence="2" id="KW-1185">Reference proteome</keyword>
<protein>
    <submittedName>
        <fullName evidence="1">Uncharacterized protein</fullName>
    </submittedName>
</protein>
<proteinExistence type="predicted"/>
<name>A0A0B2BQ13_9ACTN</name>
<organism evidence="1 2">
    <name type="scientific">Mumia flava</name>
    <dbReference type="NCBI Taxonomy" id="1348852"/>
    <lineage>
        <taxon>Bacteria</taxon>
        <taxon>Bacillati</taxon>
        <taxon>Actinomycetota</taxon>
        <taxon>Actinomycetes</taxon>
        <taxon>Propionibacteriales</taxon>
        <taxon>Nocardioidaceae</taxon>
        <taxon>Mumia</taxon>
    </lineage>
</organism>
<evidence type="ECO:0000313" key="2">
    <source>
        <dbReference type="Proteomes" id="UP000230842"/>
    </source>
</evidence>
<dbReference type="Proteomes" id="UP000230842">
    <property type="component" value="Unassembled WGS sequence"/>
</dbReference>
<comment type="caution">
    <text evidence="1">The sequence shown here is derived from an EMBL/GenBank/DDBJ whole genome shotgun (WGS) entry which is preliminary data.</text>
</comment>
<dbReference type="EMBL" id="PGEZ01000001">
    <property type="protein sequence ID" value="PJJ58210.1"/>
    <property type="molecule type" value="Genomic_DNA"/>
</dbReference>
<evidence type="ECO:0000313" key="1">
    <source>
        <dbReference type="EMBL" id="PJJ58210.1"/>
    </source>
</evidence>
<accession>A0A0B2BQ13</accession>
<dbReference type="AlphaFoldDB" id="A0A0B2BQ13"/>
<gene>
    <name evidence="1" type="ORF">CLV56_2456</name>
</gene>
<sequence length="311" mass="33429">MPEESFVRTVRPVALTAAAALCFVAACSPSSESDAPSQAAPADPAEQWMVAVVAGDPEEARGGPLAARSASALVRFDPESGESAIRRMPRDTDATKIALGATRISADRRALISNESGEITRDDLPPTLVIEDAMTGEQIGPVHRFPPRMAKGETRMVAFDQRDADLVHVLDFEDYVQAWRYDVSTETPTKGKGYVFEAGTTATVDVGTGELYVRREDEPNRNPRHLAPGMTRPSKDEVEALAAADITSQLVGVVGDELWTFDATTADGSTTLEVRHGPAGQDVTPDEWETVEIDLGAWKDPTITWALPPSA</sequence>